<dbReference type="GO" id="GO:0016491">
    <property type="term" value="F:oxidoreductase activity"/>
    <property type="evidence" value="ECO:0007669"/>
    <property type="project" value="InterPro"/>
</dbReference>
<keyword evidence="3" id="KW-0479">Metal-binding</keyword>
<proteinExistence type="inferred from homology"/>
<dbReference type="InterPro" id="IPR058240">
    <property type="entry name" value="rSAM_sf"/>
</dbReference>
<organism evidence="8 9">
    <name type="scientific">Thermanaeromonas toyohensis ToBE</name>
    <dbReference type="NCBI Taxonomy" id="698762"/>
    <lineage>
        <taxon>Bacteria</taxon>
        <taxon>Bacillati</taxon>
        <taxon>Bacillota</taxon>
        <taxon>Clostridia</taxon>
        <taxon>Neomoorellales</taxon>
        <taxon>Neomoorellaceae</taxon>
        <taxon>Thermanaeromonas</taxon>
    </lineage>
</organism>
<evidence type="ECO:0000256" key="2">
    <source>
        <dbReference type="ARBA" id="ARBA00022691"/>
    </source>
</evidence>
<evidence type="ECO:0000256" key="6">
    <source>
        <dbReference type="ARBA" id="ARBA00023601"/>
    </source>
</evidence>
<dbReference type="InterPro" id="IPR006638">
    <property type="entry name" value="Elp3/MiaA/NifB-like_rSAM"/>
</dbReference>
<keyword evidence="2" id="KW-0949">S-adenosyl-L-methionine</keyword>
<dbReference type="InterPro" id="IPR023867">
    <property type="entry name" value="Sulphatase_maturase_rSAM"/>
</dbReference>
<reference evidence="8 9" key="1">
    <citation type="submission" date="2017-04" db="EMBL/GenBank/DDBJ databases">
        <authorList>
            <person name="Afonso C.L."/>
            <person name="Miller P.J."/>
            <person name="Scott M.A."/>
            <person name="Spackman E."/>
            <person name="Goraichik I."/>
            <person name="Dimitrov K.M."/>
            <person name="Suarez D.L."/>
            <person name="Swayne D.E."/>
        </authorList>
    </citation>
    <scope>NUCLEOTIDE SEQUENCE [LARGE SCALE GENOMIC DNA]</scope>
    <source>
        <strain evidence="8 9">ToBE</strain>
    </source>
</reference>
<keyword evidence="5" id="KW-0411">Iron-sulfur</keyword>
<feature type="domain" description="Radical SAM core" evidence="7">
    <location>
        <begin position="1"/>
        <end position="223"/>
    </location>
</feature>
<dbReference type="EMBL" id="LT838272">
    <property type="protein sequence ID" value="SMB91180.1"/>
    <property type="molecule type" value="Genomic_DNA"/>
</dbReference>
<dbReference type="GO" id="GO:0051536">
    <property type="term" value="F:iron-sulfur cluster binding"/>
    <property type="evidence" value="ECO:0007669"/>
    <property type="project" value="UniProtKB-KW"/>
</dbReference>
<dbReference type="SFLD" id="SFLDS00029">
    <property type="entry name" value="Radical_SAM"/>
    <property type="match status" value="1"/>
</dbReference>
<dbReference type="PIRSF" id="PIRSF037420">
    <property type="entry name" value="PQQ_syn_pqqE"/>
    <property type="match status" value="1"/>
</dbReference>
<dbReference type="Proteomes" id="UP000192569">
    <property type="component" value="Chromosome I"/>
</dbReference>
<dbReference type="SMART" id="SM00729">
    <property type="entry name" value="Elp3"/>
    <property type="match status" value="1"/>
</dbReference>
<comment type="similarity">
    <text evidence="6">Belongs to the radical SAM superfamily. Anaerobic sulfatase-maturating enzyme family.</text>
</comment>
<dbReference type="SFLD" id="SFLDG01386">
    <property type="entry name" value="main_SPASM_domain-containing"/>
    <property type="match status" value="1"/>
</dbReference>
<dbReference type="SFLD" id="SFLDG01067">
    <property type="entry name" value="SPASM/twitch_domain_containing"/>
    <property type="match status" value="1"/>
</dbReference>
<dbReference type="PANTHER" id="PTHR43273:SF3">
    <property type="entry name" value="ANAEROBIC SULFATASE-MATURATING ENZYME HOMOLOG ASLB-RELATED"/>
    <property type="match status" value="1"/>
</dbReference>
<evidence type="ECO:0000256" key="1">
    <source>
        <dbReference type="ARBA" id="ARBA00001966"/>
    </source>
</evidence>
<protein>
    <recommendedName>
        <fullName evidence="7">Radical SAM core domain-containing protein</fullName>
    </recommendedName>
</protein>
<dbReference type="InterPro" id="IPR017200">
    <property type="entry name" value="PqqE-like"/>
</dbReference>
<accession>A0A1W1VD99</accession>
<dbReference type="Pfam" id="PF04055">
    <property type="entry name" value="Radical_SAM"/>
    <property type="match status" value="1"/>
</dbReference>
<dbReference type="CDD" id="cd01335">
    <property type="entry name" value="Radical_SAM"/>
    <property type="match status" value="1"/>
</dbReference>
<evidence type="ECO:0000256" key="5">
    <source>
        <dbReference type="ARBA" id="ARBA00023014"/>
    </source>
</evidence>
<keyword evidence="9" id="KW-1185">Reference proteome</keyword>
<dbReference type="InterPro" id="IPR007197">
    <property type="entry name" value="rSAM"/>
</dbReference>
<dbReference type="GO" id="GO:0046872">
    <property type="term" value="F:metal ion binding"/>
    <property type="evidence" value="ECO:0007669"/>
    <property type="project" value="UniProtKB-KW"/>
</dbReference>
<dbReference type="Gene3D" id="3.20.20.70">
    <property type="entry name" value="Aldolase class I"/>
    <property type="match status" value="1"/>
</dbReference>
<dbReference type="RefSeq" id="WP_084663523.1">
    <property type="nucleotide sequence ID" value="NZ_LT838272.1"/>
</dbReference>
<dbReference type="AlphaFoldDB" id="A0A1W1VD99"/>
<sequence length="355" mass="39698">MEEIKLLILRVTDACNLYCSYCYARGGESKKNMSWEVAKQAVDYVAARASSFKIQFSGGEPLLNFSLIKKIISYVREQGLKATFQLQTNGTLLTPGLVRELKRLGLSLGVSLDGMPEVNDSLRPFVGGRGSTLATIQGLRNLAAEGIKVGLTVVLTRRSTEELPRLVELCAYLGNIYGLSLDLVRPLGRAQDNEILPPDEELLRQKLRATLRRAQEISSLGGPVIRFREVERIKYLLTHGYRRLYYCYGTTGQSLAILPDGSVYPCASLSELPDFYLGNIMDPHFSLLQAVKGKPWWQRKVENMEGCRDCPDKLLCGGGCLARAYAYTGRVDRPYRGDCVLRKVFIEWALLSAQR</sequence>
<comment type="cofactor">
    <cofactor evidence="1">
        <name>[4Fe-4S] cluster</name>
        <dbReference type="ChEBI" id="CHEBI:49883"/>
    </cofactor>
</comment>
<name>A0A1W1VD99_9FIRM</name>
<evidence type="ECO:0000256" key="4">
    <source>
        <dbReference type="ARBA" id="ARBA00023004"/>
    </source>
</evidence>
<evidence type="ECO:0000313" key="8">
    <source>
        <dbReference type="EMBL" id="SMB91180.1"/>
    </source>
</evidence>
<keyword evidence="4" id="KW-0408">Iron</keyword>
<gene>
    <name evidence="8" type="ORF">SAMN00808754_0396</name>
</gene>
<dbReference type="SFLD" id="SFLDG01384">
    <property type="entry name" value="thioether_bond_formation_requi"/>
    <property type="match status" value="1"/>
</dbReference>
<dbReference type="Pfam" id="PF13186">
    <property type="entry name" value="SPASM"/>
    <property type="match status" value="1"/>
</dbReference>
<dbReference type="PANTHER" id="PTHR43273">
    <property type="entry name" value="ANAEROBIC SULFATASE-MATURATING ENZYME HOMOLOG ASLB-RELATED"/>
    <property type="match status" value="1"/>
</dbReference>
<dbReference type="PROSITE" id="PS51918">
    <property type="entry name" value="RADICAL_SAM"/>
    <property type="match status" value="1"/>
</dbReference>
<dbReference type="NCBIfam" id="TIGR04085">
    <property type="entry name" value="rSAM_more_4Fe4S"/>
    <property type="match status" value="1"/>
</dbReference>
<evidence type="ECO:0000256" key="3">
    <source>
        <dbReference type="ARBA" id="ARBA00022723"/>
    </source>
</evidence>
<dbReference type="InterPro" id="IPR023885">
    <property type="entry name" value="4Fe4S-binding_SPASM_dom"/>
</dbReference>
<evidence type="ECO:0000259" key="7">
    <source>
        <dbReference type="PROSITE" id="PS51918"/>
    </source>
</evidence>
<evidence type="ECO:0000313" key="9">
    <source>
        <dbReference type="Proteomes" id="UP000192569"/>
    </source>
</evidence>
<dbReference type="SUPFAM" id="SSF102114">
    <property type="entry name" value="Radical SAM enzymes"/>
    <property type="match status" value="1"/>
</dbReference>
<dbReference type="STRING" id="698762.SAMN00808754_0396"/>
<dbReference type="InterPro" id="IPR013785">
    <property type="entry name" value="Aldolase_TIM"/>
</dbReference>
<dbReference type="OrthoDB" id="9808591at2"/>